<comment type="caution">
    <text evidence="2">The sequence shown here is derived from an EMBL/GenBank/DDBJ whole genome shotgun (WGS) entry which is preliminary data.</text>
</comment>
<dbReference type="EMBL" id="MU855450">
    <property type="protein sequence ID" value="KAK3903412.1"/>
    <property type="molecule type" value="Genomic_DNA"/>
</dbReference>
<name>A0AAN6MM15_9PEZI</name>
<keyword evidence="3" id="KW-1185">Reference proteome</keyword>
<reference evidence="2" key="1">
    <citation type="journal article" date="2023" name="Mol. Phylogenet. Evol.">
        <title>Genome-scale phylogeny and comparative genomics of the fungal order Sordariales.</title>
        <authorList>
            <person name="Hensen N."/>
            <person name="Bonometti L."/>
            <person name="Westerberg I."/>
            <person name="Brannstrom I.O."/>
            <person name="Guillou S."/>
            <person name="Cros-Aarteil S."/>
            <person name="Calhoun S."/>
            <person name="Haridas S."/>
            <person name="Kuo A."/>
            <person name="Mondo S."/>
            <person name="Pangilinan J."/>
            <person name="Riley R."/>
            <person name="LaButti K."/>
            <person name="Andreopoulos B."/>
            <person name="Lipzen A."/>
            <person name="Chen C."/>
            <person name="Yan M."/>
            <person name="Daum C."/>
            <person name="Ng V."/>
            <person name="Clum A."/>
            <person name="Steindorff A."/>
            <person name="Ohm R.A."/>
            <person name="Martin F."/>
            <person name="Silar P."/>
            <person name="Natvig D.O."/>
            <person name="Lalanne C."/>
            <person name="Gautier V."/>
            <person name="Ament-Velasquez S.L."/>
            <person name="Kruys A."/>
            <person name="Hutchinson M.I."/>
            <person name="Powell A.J."/>
            <person name="Barry K."/>
            <person name="Miller A.N."/>
            <person name="Grigoriev I.V."/>
            <person name="Debuchy R."/>
            <person name="Gladieux P."/>
            <person name="Hiltunen Thoren M."/>
            <person name="Johannesson H."/>
        </authorList>
    </citation>
    <scope>NUCLEOTIDE SEQUENCE</scope>
    <source>
        <strain evidence="2">CBS 103.79</strain>
    </source>
</reference>
<evidence type="ECO:0000313" key="3">
    <source>
        <dbReference type="Proteomes" id="UP001303889"/>
    </source>
</evidence>
<dbReference type="Proteomes" id="UP001303889">
    <property type="component" value="Unassembled WGS sequence"/>
</dbReference>
<accession>A0AAN6MM15</accession>
<protein>
    <submittedName>
        <fullName evidence="2">Uncharacterized protein</fullName>
    </submittedName>
</protein>
<gene>
    <name evidence="2" type="ORF">C8A05DRAFT_43348</name>
</gene>
<organism evidence="2 3">
    <name type="scientific">Staphylotrichum tortipilum</name>
    <dbReference type="NCBI Taxonomy" id="2831512"/>
    <lineage>
        <taxon>Eukaryota</taxon>
        <taxon>Fungi</taxon>
        <taxon>Dikarya</taxon>
        <taxon>Ascomycota</taxon>
        <taxon>Pezizomycotina</taxon>
        <taxon>Sordariomycetes</taxon>
        <taxon>Sordariomycetidae</taxon>
        <taxon>Sordariales</taxon>
        <taxon>Chaetomiaceae</taxon>
        <taxon>Staphylotrichum</taxon>
    </lineage>
</organism>
<proteinExistence type="predicted"/>
<feature type="region of interest" description="Disordered" evidence="1">
    <location>
        <begin position="357"/>
        <end position="379"/>
    </location>
</feature>
<dbReference type="AlphaFoldDB" id="A0AAN6MM15"/>
<evidence type="ECO:0000256" key="1">
    <source>
        <dbReference type="SAM" id="MobiDB-lite"/>
    </source>
</evidence>
<sequence>MDQSFHDARTRYTKPKPTKIEYKFTKLERRLRRSPYAHALATPIRKSPACTTALPRFFLERFNLLAHPETGDAWIVPTGLNSKVPQGGAPDVADPAEAAWQAALEEASSGEEDPLEDDFAVDEEASLDEEAPLDEEAAPEGDSAANEKATLNEAATKHAPTHLSGTPKGVKTGASSYVLSRQTLFREFVNPASEYFKSEKRLFRMSDHGLARLTPALNRAVWRSDMDTVLLELMRRRVVEGLCYFSRLVESDDRRYITECKQWDDVMELKHKGCLLYLGPPAAGESPSSADYVPPRLSTMDILDDRYTHVIAHLARLREGCELMRHGSLFHLGRLATLSLQLMIWKLQGYMAWDQPKETTEETAAPPASGEGVSTGNGL</sequence>
<evidence type="ECO:0000313" key="2">
    <source>
        <dbReference type="EMBL" id="KAK3903412.1"/>
    </source>
</evidence>
<reference evidence="2" key="2">
    <citation type="submission" date="2023-05" db="EMBL/GenBank/DDBJ databases">
        <authorList>
            <consortium name="Lawrence Berkeley National Laboratory"/>
            <person name="Steindorff A."/>
            <person name="Hensen N."/>
            <person name="Bonometti L."/>
            <person name="Westerberg I."/>
            <person name="Brannstrom I.O."/>
            <person name="Guillou S."/>
            <person name="Cros-Aarteil S."/>
            <person name="Calhoun S."/>
            <person name="Haridas S."/>
            <person name="Kuo A."/>
            <person name="Mondo S."/>
            <person name="Pangilinan J."/>
            <person name="Riley R."/>
            <person name="Labutti K."/>
            <person name="Andreopoulos B."/>
            <person name="Lipzen A."/>
            <person name="Chen C."/>
            <person name="Yanf M."/>
            <person name="Daum C."/>
            <person name="Ng V."/>
            <person name="Clum A."/>
            <person name="Ohm R."/>
            <person name="Martin F."/>
            <person name="Silar P."/>
            <person name="Natvig D."/>
            <person name="Lalanne C."/>
            <person name="Gautier V."/>
            <person name="Ament-Velasquez S.L."/>
            <person name="Kruys A."/>
            <person name="Hutchinson M.I."/>
            <person name="Powell A.J."/>
            <person name="Barry K."/>
            <person name="Miller A.N."/>
            <person name="Grigoriev I.V."/>
            <person name="Debuchy R."/>
            <person name="Gladieux P."/>
            <person name="Thoren M.H."/>
            <person name="Johannesson H."/>
        </authorList>
    </citation>
    <scope>NUCLEOTIDE SEQUENCE</scope>
    <source>
        <strain evidence="2">CBS 103.79</strain>
    </source>
</reference>